<evidence type="ECO:0000256" key="4">
    <source>
        <dbReference type="PROSITE-ProRule" id="PRU00335"/>
    </source>
</evidence>
<organism evidence="7 8">
    <name type="scientific">Actinomadura algeriensis</name>
    <dbReference type="NCBI Taxonomy" id="1679523"/>
    <lineage>
        <taxon>Bacteria</taxon>
        <taxon>Bacillati</taxon>
        <taxon>Actinomycetota</taxon>
        <taxon>Actinomycetes</taxon>
        <taxon>Streptosporangiales</taxon>
        <taxon>Thermomonosporaceae</taxon>
        <taxon>Actinomadura</taxon>
    </lineage>
</organism>
<evidence type="ECO:0000313" key="7">
    <source>
        <dbReference type="EMBL" id="MBE1535574.1"/>
    </source>
</evidence>
<reference evidence="7 8" key="1">
    <citation type="submission" date="2020-10" db="EMBL/GenBank/DDBJ databases">
        <title>Sequencing the genomes of 1000 actinobacteria strains.</title>
        <authorList>
            <person name="Klenk H.-P."/>
        </authorList>
    </citation>
    <scope>NUCLEOTIDE SEQUENCE [LARGE SCALE GENOMIC DNA]</scope>
    <source>
        <strain evidence="7 8">DSM 46744</strain>
    </source>
</reference>
<dbReference type="EMBL" id="JADBDZ010000001">
    <property type="protein sequence ID" value="MBE1535574.1"/>
    <property type="molecule type" value="Genomic_DNA"/>
</dbReference>
<accession>A0ABR9JYW8</accession>
<dbReference type="Gene3D" id="1.10.357.10">
    <property type="entry name" value="Tetracycline Repressor, domain 2"/>
    <property type="match status" value="1"/>
</dbReference>
<dbReference type="PANTHER" id="PTHR47506:SF7">
    <property type="entry name" value="TRANSCRIPTIONAL REGULATORY PROTEIN"/>
    <property type="match status" value="1"/>
</dbReference>
<dbReference type="Proteomes" id="UP000627838">
    <property type="component" value="Unassembled WGS sequence"/>
</dbReference>
<dbReference type="SUPFAM" id="SSF46689">
    <property type="entry name" value="Homeodomain-like"/>
    <property type="match status" value="1"/>
</dbReference>
<sequence>MSENSVTGQADDVAGRIARRTLAKRGETYASEVRRLLDAALDVMRQRGTNGRPRVADIVSAAGLSNEAFYRHFRSKDALVAALLEDGTERLYGYVAGKMAGEPTPEGKVRRWVQGVLSQARDELATTTRAVLWNAGAVSEVIGSTPPIASGRLAQLLPGPLAELGSADPEFDASLVAYATFGKLGDYVWGGGEPTDHDVRRITAFCLRTVTPADAAARASGTGVQETRSRTGGAGGTP</sequence>
<evidence type="ECO:0000259" key="6">
    <source>
        <dbReference type="PROSITE" id="PS50977"/>
    </source>
</evidence>
<feature type="domain" description="HTH tetR-type" evidence="6">
    <location>
        <begin position="30"/>
        <end position="91"/>
    </location>
</feature>
<dbReference type="PROSITE" id="PS50977">
    <property type="entry name" value="HTH_TETR_2"/>
    <property type="match status" value="1"/>
</dbReference>
<keyword evidence="3" id="KW-0804">Transcription</keyword>
<feature type="DNA-binding region" description="H-T-H motif" evidence="4">
    <location>
        <begin position="54"/>
        <end position="73"/>
    </location>
</feature>
<name>A0ABR9JYW8_9ACTN</name>
<feature type="region of interest" description="Disordered" evidence="5">
    <location>
        <begin position="216"/>
        <end position="238"/>
    </location>
</feature>
<dbReference type="PANTHER" id="PTHR47506">
    <property type="entry name" value="TRANSCRIPTIONAL REGULATORY PROTEIN"/>
    <property type="match status" value="1"/>
</dbReference>
<dbReference type="RefSeq" id="WP_318784367.1">
    <property type="nucleotide sequence ID" value="NZ_JADBDZ010000001.1"/>
</dbReference>
<protein>
    <submittedName>
        <fullName evidence="7">AcrR family transcriptional regulator</fullName>
    </submittedName>
</protein>
<evidence type="ECO:0000256" key="2">
    <source>
        <dbReference type="ARBA" id="ARBA00023125"/>
    </source>
</evidence>
<keyword evidence="8" id="KW-1185">Reference proteome</keyword>
<evidence type="ECO:0000256" key="3">
    <source>
        <dbReference type="ARBA" id="ARBA00023163"/>
    </source>
</evidence>
<evidence type="ECO:0000256" key="1">
    <source>
        <dbReference type="ARBA" id="ARBA00023015"/>
    </source>
</evidence>
<gene>
    <name evidence="7" type="ORF">H4W34_005407</name>
</gene>
<dbReference type="Pfam" id="PF00440">
    <property type="entry name" value="TetR_N"/>
    <property type="match status" value="1"/>
</dbReference>
<keyword evidence="1" id="KW-0805">Transcription regulation</keyword>
<evidence type="ECO:0000313" key="8">
    <source>
        <dbReference type="Proteomes" id="UP000627838"/>
    </source>
</evidence>
<evidence type="ECO:0000256" key="5">
    <source>
        <dbReference type="SAM" id="MobiDB-lite"/>
    </source>
</evidence>
<dbReference type="InterPro" id="IPR009057">
    <property type="entry name" value="Homeodomain-like_sf"/>
</dbReference>
<proteinExistence type="predicted"/>
<keyword evidence="2 4" id="KW-0238">DNA-binding</keyword>
<dbReference type="InterPro" id="IPR001647">
    <property type="entry name" value="HTH_TetR"/>
</dbReference>
<comment type="caution">
    <text evidence="7">The sequence shown here is derived from an EMBL/GenBank/DDBJ whole genome shotgun (WGS) entry which is preliminary data.</text>
</comment>